<dbReference type="Ensembl" id="ENSCVAT00000004357.1">
    <property type="protein sequence ID" value="ENSCVAP00000024373.1"/>
    <property type="gene ID" value="ENSCVAG00000008460.1"/>
</dbReference>
<dbReference type="PANTHER" id="PTHR21402">
    <property type="entry name" value="GAMETOCYTE SPECIFIC FACTOR 1-RELATED"/>
    <property type="match status" value="1"/>
</dbReference>
<dbReference type="PANTHER" id="PTHR21402:SF5">
    <property type="entry name" value="GAMETOCYTE SPECIFIC FACTOR 1"/>
    <property type="match status" value="1"/>
</dbReference>
<name>A0A3Q2DWW4_CYPVA</name>
<keyword evidence="2" id="KW-1185">Reference proteome</keyword>
<proteinExistence type="predicted"/>
<dbReference type="AlphaFoldDB" id="A0A3Q2DWW4"/>
<reference evidence="1" key="2">
    <citation type="submission" date="2025-09" db="UniProtKB">
        <authorList>
            <consortium name="Ensembl"/>
        </authorList>
    </citation>
    <scope>IDENTIFICATION</scope>
</reference>
<dbReference type="GeneTree" id="ENSGT01050000246767"/>
<dbReference type="Proteomes" id="UP000265020">
    <property type="component" value="Unassembled WGS sequence"/>
</dbReference>
<evidence type="ECO:0000313" key="2">
    <source>
        <dbReference type="Proteomes" id="UP000265020"/>
    </source>
</evidence>
<reference evidence="1" key="1">
    <citation type="submission" date="2025-08" db="UniProtKB">
        <authorList>
            <consortium name="Ensembl"/>
        </authorList>
    </citation>
    <scope>IDENTIFICATION</scope>
</reference>
<protein>
    <submittedName>
        <fullName evidence="1">Uncharacterized protein</fullName>
    </submittedName>
</protein>
<organism evidence="1 2">
    <name type="scientific">Cyprinodon variegatus</name>
    <name type="common">Sheepshead minnow</name>
    <dbReference type="NCBI Taxonomy" id="28743"/>
    <lineage>
        <taxon>Eukaryota</taxon>
        <taxon>Metazoa</taxon>
        <taxon>Chordata</taxon>
        <taxon>Craniata</taxon>
        <taxon>Vertebrata</taxon>
        <taxon>Euteleostomi</taxon>
        <taxon>Actinopterygii</taxon>
        <taxon>Neopterygii</taxon>
        <taxon>Teleostei</taxon>
        <taxon>Neoteleostei</taxon>
        <taxon>Acanthomorphata</taxon>
        <taxon>Ovalentaria</taxon>
        <taxon>Atherinomorphae</taxon>
        <taxon>Cyprinodontiformes</taxon>
        <taxon>Cyprinodontidae</taxon>
        <taxon>Cyprinodon</taxon>
    </lineage>
</organism>
<dbReference type="InterPro" id="IPR051591">
    <property type="entry name" value="UPF0224_FAM112_RNA_Proc"/>
</dbReference>
<accession>A0A3Q2DWW4</accession>
<sequence>SVQGIFSQRSLGLCNKWKMMTAWIQRGLLQFPFDKNHQIRSCRLPYNLIKCRKIHPELANILKTCPYNSRNLIPKHELDHHTETFEWDKEADSGPTPFVLGETSRLEGAINNLDNRLPEGACFFFFTPSIV</sequence>
<evidence type="ECO:0000313" key="1">
    <source>
        <dbReference type="Ensembl" id="ENSCVAP00000024373.1"/>
    </source>
</evidence>